<gene>
    <name evidence="8" type="ORF">A2672_00865</name>
</gene>
<feature type="domain" description="GtrA/DPMS transmembrane" evidence="7">
    <location>
        <begin position="174"/>
        <end position="302"/>
    </location>
</feature>
<dbReference type="EMBL" id="MHTT01000016">
    <property type="protein sequence ID" value="OHA65184.1"/>
    <property type="molecule type" value="Genomic_DNA"/>
</dbReference>
<dbReference type="GO" id="GO:0000271">
    <property type="term" value="P:polysaccharide biosynthetic process"/>
    <property type="evidence" value="ECO:0007669"/>
    <property type="project" value="InterPro"/>
</dbReference>
<dbReference type="Proteomes" id="UP000178065">
    <property type="component" value="Unassembled WGS sequence"/>
</dbReference>
<dbReference type="PANTHER" id="PTHR38459">
    <property type="entry name" value="PROPHAGE BACTOPRENOL-LINKED GLUCOSE TRANSLOCASE HOMOLOG"/>
    <property type="match status" value="1"/>
</dbReference>
<comment type="similarity">
    <text evidence="2">Belongs to the GtrA family.</text>
</comment>
<evidence type="ECO:0000259" key="7">
    <source>
        <dbReference type="Pfam" id="PF04138"/>
    </source>
</evidence>
<evidence type="ECO:0000256" key="5">
    <source>
        <dbReference type="ARBA" id="ARBA00023136"/>
    </source>
</evidence>
<evidence type="ECO:0000256" key="4">
    <source>
        <dbReference type="ARBA" id="ARBA00022989"/>
    </source>
</evidence>
<keyword evidence="5 6" id="KW-0472">Membrane</keyword>
<dbReference type="STRING" id="1802448.A2672_00865"/>
<feature type="transmembrane region" description="Helical" evidence="6">
    <location>
        <begin position="202"/>
        <end position="223"/>
    </location>
</feature>
<organism evidence="8 9">
    <name type="scientific">Candidatus Wildermuthbacteria bacterium RIFCSPHIGHO2_01_FULL_49_22b</name>
    <dbReference type="NCBI Taxonomy" id="1802448"/>
    <lineage>
        <taxon>Bacteria</taxon>
        <taxon>Candidatus Wildermuthiibacteriota</taxon>
    </lineage>
</organism>
<dbReference type="Pfam" id="PF04138">
    <property type="entry name" value="GtrA_DPMS_TM"/>
    <property type="match status" value="1"/>
</dbReference>
<dbReference type="InterPro" id="IPR051401">
    <property type="entry name" value="GtrA_CellWall_Glycosyl"/>
</dbReference>
<evidence type="ECO:0000256" key="3">
    <source>
        <dbReference type="ARBA" id="ARBA00022692"/>
    </source>
</evidence>
<feature type="transmembrane region" description="Helical" evidence="6">
    <location>
        <begin position="277"/>
        <end position="295"/>
    </location>
</feature>
<evidence type="ECO:0000256" key="6">
    <source>
        <dbReference type="SAM" id="Phobius"/>
    </source>
</evidence>
<proteinExistence type="inferred from homology"/>
<keyword evidence="4 6" id="KW-1133">Transmembrane helix</keyword>
<feature type="transmembrane region" description="Helical" evidence="6">
    <location>
        <begin position="143"/>
        <end position="163"/>
    </location>
</feature>
<dbReference type="AlphaFoldDB" id="A0A1G2QX28"/>
<dbReference type="GO" id="GO:0005886">
    <property type="term" value="C:plasma membrane"/>
    <property type="evidence" value="ECO:0007669"/>
    <property type="project" value="TreeGrafter"/>
</dbReference>
<dbReference type="InterPro" id="IPR007267">
    <property type="entry name" value="GtrA_DPMS_TM"/>
</dbReference>
<sequence>MATTNNNPAPMSLWKGKRWDTYEDGHRARGACAKSVSLPSWQAGRCGRSAALGNSMQHQCWDILPRRTLQSSSLGWDRHPAGEMLYWARYLSSHILGDFKFFMQTNRTDIIASIVIGEVAAILMVLIGRALALPAGISSVLKFLPIVFPLATFAAMAVGTWAGRRIPVVYQLTKFALVGGQNFLIDLGILNLLIAASGVSEGFAASVWKAIAFLVAVSSSFFWNKFWTFRSLSTERAGAQFAEFLVVSGIGLGINVAVFAFINDGLGPQGGASPELWASAAAVGAAVAGLAWNFVGYKFIVFRR</sequence>
<comment type="caution">
    <text evidence="8">The sequence shown here is derived from an EMBL/GenBank/DDBJ whole genome shotgun (WGS) entry which is preliminary data.</text>
</comment>
<feature type="transmembrane region" description="Helical" evidence="6">
    <location>
        <begin position="175"/>
        <end position="196"/>
    </location>
</feature>
<name>A0A1G2QX28_9BACT</name>
<keyword evidence="3 6" id="KW-0812">Transmembrane</keyword>
<protein>
    <recommendedName>
        <fullName evidence="7">GtrA/DPMS transmembrane domain-containing protein</fullName>
    </recommendedName>
</protein>
<evidence type="ECO:0000313" key="9">
    <source>
        <dbReference type="Proteomes" id="UP000178065"/>
    </source>
</evidence>
<evidence type="ECO:0000256" key="2">
    <source>
        <dbReference type="ARBA" id="ARBA00009399"/>
    </source>
</evidence>
<evidence type="ECO:0000313" key="8">
    <source>
        <dbReference type="EMBL" id="OHA65184.1"/>
    </source>
</evidence>
<evidence type="ECO:0000256" key="1">
    <source>
        <dbReference type="ARBA" id="ARBA00004141"/>
    </source>
</evidence>
<accession>A0A1G2QX28</accession>
<feature type="transmembrane region" description="Helical" evidence="6">
    <location>
        <begin position="110"/>
        <end position="131"/>
    </location>
</feature>
<reference evidence="8 9" key="1">
    <citation type="journal article" date="2016" name="Nat. Commun.">
        <title>Thousands of microbial genomes shed light on interconnected biogeochemical processes in an aquifer system.</title>
        <authorList>
            <person name="Anantharaman K."/>
            <person name="Brown C.T."/>
            <person name="Hug L.A."/>
            <person name="Sharon I."/>
            <person name="Castelle C.J."/>
            <person name="Probst A.J."/>
            <person name="Thomas B.C."/>
            <person name="Singh A."/>
            <person name="Wilkins M.J."/>
            <person name="Karaoz U."/>
            <person name="Brodie E.L."/>
            <person name="Williams K.H."/>
            <person name="Hubbard S.S."/>
            <person name="Banfield J.F."/>
        </authorList>
    </citation>
    <scope>NUCLEOTIDE SEQUENCE [LARGE SCALE GENOMIC DNA]</scope>
</reference>
<dbReference type="PANTHER" id="PTHR38459:SF1">
    <property type="entry name" value="PROPHAGE BACTOPRENOL-LINKED GLUCOSE TRANSLOCASE HOMOLOG"/>
    <property type="match status" value="1"/>
</dbReference>
<feature type="transmembrane region" description="Helical" evidence="6">
    <location>
        <begin position="244"/>
        <end position="262"/>
    </location>
</feature>
<comment type="subcellular location">
    <subcellularLocation>
        <location evidence="1">Membrane</location>
        <topology evidence="1">Multi-pass membrane protein</topology>
    </subcellularLocation>
</comment>